<accession>A0A8H3UEP3</accession>
<feature type="chain" id="PRO_5034652316" evidence="1">
    <location>
        <begin position="23"/>
        <end position="340"/>
    </location>
</feature>
<keyword evidence="1" id="KW-0732">Signal</keyword>
<feature type="signal peptide" evidence="1">
    <location>
        <begin position="1"/>
        <end position="22"/>
    </location>
</feature>
<dbReference type="Proteomes" id="UP000433883">
    <property type="component" value="Unassembled WGS sequence"/>
</dbReference>
<comment type="caution">
    <text evidence="2">The sequence shown here is derived from an EMBL/GenBank/DDBJ whole genome shotgun (WGS) entry which is preliminary data.</text>
</comment>
<evidence type="ECO:0000313" key="2">
    <source>
        <dbReference type="EMBL" id="KAE9969197.1"/>
    </source>
</evidence>
<reference evidence="2 3" key="1">
    <citation type="submission" date="2019-11" db="EMBL/GenBank/DDBJ databases">
        <title>Venturia inaequalis Genome Resource.</title>
        <authorList>
            <person name="Lichtner F.J."/>
        </authorList>
    </citation>
    <scope>NUCLEOTIDE SEQUENCE [LARGE SCALE GENOMIC DNA]</scope>
    <source>
        <strain evidence="2">Bline_iso_100314</strain>
    </source>
</reference>
<evidence type="ECO:0000256" key="1">
    <source>
        <dbReference type="SAM" id="SignalP"/>
    </source>
</evidence>
<organism evidence="2 3">
    <name type="scientific">Venturia inaequalis</name>
    <name type="common">Apple scab fungus</name>
    <dbReference type="NCBI Taxonomy" id="5025"/>
    <lineage>
        <taxon>Eukaryota</taxon>
        <taxon>Fungi</taxon>
        <taxon>Dikarya</taxon>
        <taxon>Ascomycota</taxon>
        <taxon>Pezizomycotina</taxon>
        <taxon>Dothideomycetes</taxon>
        <taxon>Pleosporomycetidae</taxon>
        <taxon>Venturiales</taxon>
        <taxon>Venturiaceae</taxon>
        <taxon>Venturia</taxon>
    </lineage>
</organism>
<protein>
    <submittedName>
        <fullName evidence="2">Uncharacterized protein</fullName>
    </submittedName>
</protein>
<evidence type="ECO:0000313" key="3">
    <source>
        <dbReference type="Proteomes" id="UP000433883"/>
    </source>
</evidence>
<proteinExistence type="predicted"/>
<dbReference type="EMBL" id="WNWQ01000378">
    <property type="protein sequence ID" value="KAE9969197.1"/>
    <property type="molecule type" value="Genomic_DNA"/>
</dbReference>
<sequence length="340" mass="37124">MVALSMIIKAVGFLNLAGLTIAGVVPKSELVARSCSPEPPRVAPASNEFPKEQLVNNATSLFAWQFTTITMSVGSRSDANSLGSVVNDANGHMPALVDRVNAVGMNGEIISRLLPYRNGCSMTVQDFSHMSMYARLVFQIELMIFPQLKDAFSVLCDNWDLGRLQTVYKTQEEAEALYDHVCTHSVTGKPTKSITATLVPDADMDDLVSSMSSIFTWKLLGALMNSTQVETACTRDWDSFSAQIKKAGLKPSVVQSQLCTADNQKSLPNSIVNVDSIKDQIKLMGTHLLVTQLLTLSGERNYLDFVCNMGSYKLENVLILGLDDHAFSSGITDRCARMGH</sequence>
<name>A0A8H3UEP3_VENIN</name>
<dbReference type="AlphaFoldDB" id="A0A8H3UEP3"/>
<gene>
    <name evidence="2" type="ORF">BLS_005456</name>
</gene>